<dbReference type="InterPro" id="IPR027417">
    <property type="entry name" value="P-loop_NTPase"/>
</dbReference>
<dbReference type="Proteomes" id="UP000184123">
    <property type="component" value="Unassembled WGS sequence"/>
</dbReference>
<dbReference type="GO" id="GO:0046872">
    <property type="term" value="F:metal ion binding"/>
    <property type="evidence" value="ECO:0007669"/>
    <property type="project" value="UniProtKB-KW"/>
</dbReference>
<reference evidence="19 20" key="1">
    <citation type="submission" date="2016-11" db="EMBL/GenBank/DDBJ databases">
        <authorList>
            <person name="Jaros S."/>
            <person name="Januszkiewicz K."/>
            <person name="Wedrychowicz H."/>
        </authorList>
    </citation>
    <scope>NUCLEOTIDE SEQUENCE [LARGE SCALE GENOMIC DNA]</scope>
    <source>
        <strain evidence="19 20">DSM 4740</strain>
    </source>
</reference>
<dbReference type="Gene3D" id="1.10.287.1770">
    <property type="match status" value="1"/>
</dbReference>
<evidence type="ECO:0000256" key="13">
    <source>
        <dbReference type="NCBIfam" id="TIGR00437"/>
    </source>
</evidence>
<evidence type="ECO:0000256" key="8">
    <source>
        <dbReference type="ARBA" id="ARBA00022989"/>
    </source>
</evidence>
<keyword evidence="3" id="KW-1003">Cell membrane</keyword>
<dbReference type="Proteomes" id="UP000321726">
    <property type="component" value="Unassembled WGS sequence"/>
</dbReference>
<comment type="function">
    <text evidence="16">Probable transporter of a GTP-driven Fe(2+) uptake system.</text>
</comment>
<keyword evidence="15" id="KW-0479">Metal-binding</keyword>
<dbReference type="NCBIfam" id="TIGR00437">
    <property type="entry name" value="feoB"/>
    <property type="match status" value="1"/>
</dbReference>
<feature type="transmembrane region" description="Helical" evidence="16">
    <location>
        <begin position="727"/>
        <end position="748"/>
    </location>
</feature>
<dbReference type="Gene3D" id="3.40.50.300">
    <property type="entry name" value="P-loop containing nucleotide triphosphate hydrolases"/>
    <property type="match status" value="1"/>
</dbReference>
<keyword evidence="11 14" id="KW-0342">GTP-binding</keyword>
<feature type="binding site" evidence="14">
    <location>
        <begin position="34"/>
        <end position="38"/>
    </location>
    <ligand>
        <name>GTP</name>
        <dbReference type="ChEBI" id="CHEBI:37565"/>
        <label>1</label>
    </ligand>
</feature>
<feature type="transmembrane region" description="Helical" evidence="16">
    <location>
        <begin position="394"/>
        <end position="411"/>
    </location>
</feature>
<keyword evidence="2 16" id="KW-0813">Transport</keyword>
<keyword evidence="10" id="KW-0406">Ion transport</keyword>
<dbReference type="NCBIfam" id="TIGR00231">
    <property type="entry name" value="small_GTP"/>
    <property type="match status" value="1"/>
</dbReference>
<organism evidence="19 20">
    <name type="scientific">Halomonas cupida</name>
    <dbReference type="NCBI Taxonomy" id="44933"/>
    <lineage>
        <taxon>Bacteria</taxon>
        <taxon>Pseudomonadati</taxon>
        <taxon>Pseudomonadota</taxon>
        <taxon>Gammaproteobacteria</taxon>
        <taxon>Oceanospirillales</taxon>
        <taxon>Halomonadaceae</taxon>
        <taxon>Halomonas</taxon>
    </lineage>
</organism>
<dbReference type="InterPro" id="IPR050860">
    <property type="entry name" value="FeoB_GTPase"/>
</dbReference>
<evidence type="ECO:0000256" key="16">
    <source>
        <dbReference type="RuleBase" id="RU362098"/>
    </source>
</evidence>
<feature type="transmembrane region" description="Helical" evidence="16">
    <location>
        <begin position="423"/>
        <end position="449"/>
    </location>
</feature>
<dbReference type="EMBL" id="FRCA01000002">
    <property type="protein sequence ID" value="SHL59293.1"/>
    <property type="molecule type" value="Genomic_DNA"/>
</dbReference>
<feature type="transmembrane region" description="Helical" evidence="16">
    <location>
        <begin position="351"/>
        <end position="374"/>
    </location>
</feature>
<feature type="binding site" evidence="14">
    <location>
        <begin position="55"/>
        <end position="58"/>
    </location>
    <ligand>
        <name>GTP</name>
        <dbReference type="ChEBI" id="CHEBI:37565"/>
        <label>1</label>
    </ligand>
</feature>
<dbReference type="CDD" id="cd01879">
    <property type="entry name" value="FeoB"/>
    <property type="match status" value="1"/>
</dbReference>
<feature type="domain" description="FeoB-type G" evidence="17">
    <location>
        <begin position="2"/>
        <end position="168"/>
    </location>
</feature>
<dbReference type="FunFam" id="3.40.50.300:FF:000426">
    <property type="entry name" value="Ferrous iron transport protein B"/>
    <property type="match status" value="1"/>
</dbReference>
<feature type="transmembrane region" description="Helical" evidence="16">
    <location>
        <begin position="284"/>
        <end position="302"/>
    </location>
</feature>
<keyword evidence="5" id="KW-0997">Cell inner membrane</keyword>
<dbReference type="GO" id="GO:0005886">
    <property type="term" value="C:plasma membrane"/>
    <property type="evidence" value="ECO:0007669"/>
    <property type="project" value="UniProtKB-SubCell"/>
</dbReference>
<feature type="transmembrane region" description="Helical" evidence="16">
    <location>
        <begin position="667"/>
        <end position="688"/>
    </location>
</feature>
<feature type="transmembrane region" description="Helical" evidence="16">
    <location>
        <begin position="512"/>
        <end position="533"/>
    </location>
</feature>
<feature type="transmembrane region" description="Helical" evidence="16">
    <location>
        <begin position="695"/>
        <end position="715"/>
    </location>
</feature>
<name>A0A1M7BWL3_9GAMM</name>
<dbReference type="Pfam" id="PF07670">
    <property type="entry name" value="Gate"/>
    <property type="match status" value="2"/>
</dbReference>
<reference evidence="18 21" key="2">
    <citation type="submission" date="2019-07" db="EMBL/GenBank/DDBJ databases">
        <title>Whole genome shotgun sequence of Halomonas cupida NBRC 102219.</title>
        <authorList>
            <person name="Hosoyama A."/>
            <person name="Uohara A."/>
            <person name="Ohji S."/>
            <person name="Ichikawa N."/>
        </authorList>
    </citation>
    <scope>NUCLEOTIDE SEQUENCE [LARGE SCALE GENOMIC DNA]</scope>
    <source>
        <strain evidence="18 21">NBRC 102219</strain>
    </source>
</reference>
<dbReference type="RefSeq" id="WP_073433828.1">
    <property type="nucleotide sequence ID" value="NZ_BJXU01000101.1"/>
</dbReference>
<keyword evidence="21" id="KW-1185">Reference proteome</keyword>
<evidence type="ECO:0000313" key="21">
    <source>
        <dbReference type="Proteomes" id="UP000321726"/>
    </source>
</evidence>
<evidence type="ECO:0000313" key="20">
    <source>
        <dbReference type="Proteomes" id="UP000184123"/>
    </source>
</evidence>
<evidence type="ECO:0000256" key="11">
    <source>
        <dbReference type="ARBA" id="ARBA00023134"/>
    </source>
</evidence>
<dbReference type="Pfam" id="PF17910">
    <property type="entry name" value="FeoB_Cyto"/>
    <property type="match status" value="1"/>
</dbReference>
<accession>A0A1M7BWL3</accession>
<gene>
    <name evidence="18" type="primary">feoB</name>
    <name evidence="18" type="ORF">HCU01_26120</name>
    <name evidence="19" type="ORF">SAMN05660971_00873</name>
</gene>
<feature type="binding site" evidence="15">
    <location>
        <position position="24"/>
    </location>
    <ligand>
        <name>Mg(2+)</name>
        <dbReference type="ChEBI" id="CHEBI:18420"/>
        <label>2</label>
    </ligand>
</feature>
<evidence type="ECO:0000256" key="4">
    <source>
        <dbReference type="ARBA" id="ARBA00022496"/>
    </source>
</evidence>
<evidence type="ECO:0000256" key="1">
    <source>
        <dbReference type="ARBA" id="ARBA00004429"/>
    </source>
</evidence>
<dbReference type="InterPro" id="IPR030389">
    <property type="entry name" value="G_FEOB_dom"/>
</dbReference>
<feature type="binding site" evidence="14">
    <location>
        <begin position="9"/>
        <end position="16"/>
    </location>
    <ligand>
        <name>GTP</name>
        <dbReference type="ChEBI" id="CHEBI:37565"/>
        <label>1</label>
    </ligand>
</feature>
<keyword evidence="6 16" id="KW-0812">Transmembrane</keyword>
<feature type="binding site" evidence="15">
    <location>
        <position position="23"/>
    </location>
    <ligand>
        <name>Mg(2+)</name>
        <dbReference type="ChEBI" id="CHEBI:18420"/>
        <label>2</label>
    </ligand>
</feature>
<dbReference type="InterPro" id="IPR003373">
    <property type="entry name" value="Fe2_transport_prot-B"/>
</dbReference>
<evidence type="ECO:0000256" key="2">
    <source>
        <dbReference type="ARBA" id="ARBA00022448"/>
    </source>
</evidence>
<evidence type="ECO:0000256" key="7">
    <source>
        <dbReference type="ARBA" id="ARBA00022741"/>
    </source>
</evidence>
<evidence type="ECO:0000256" key="10">
    <source>
        <dbReference type="ARBA" id="ARBA00023065"/>
    </source>
</evidence>
<dbReference type="GO" id="GO:0015093">
    <property type="term" value="F:ferrous iron transmembrane transporter activity"/>
    <property type="evidence" value="ECO:0007669"/>
    <property type="project" value="UniProtKB-UniRule"/>
</dbReference>
<feature type="binding site" evidence="15">
    <location>
        <position position="20"/>
    </location>
    <ligand>
        <name>Mg(2+)</name>
        <dbReference type="ChEBI" id="CHEBI:18420"/>
        <label>2</label>
    </ligand>
</feature>
<evidence type="ECO:0000313" key="19">
    <source>
        <dbReference type="EMBL" id="SHL59293.1"/>
    </source>
</evidence>
<keyword evidence="7 14" id="KW-0547">Nucleotide-binding</keyword>
<keyword evidence="9 16" id="KW-0408">Iron</keyword>
<dbReference type="STRING" id="44933.SAMN05660971_00873"/>
<proteinExistence type="inferred from homology"/>
<dbReference type="Pfam" id="PF07664">
    <property type="entry name" value="FeoB_C"/>
    <property type="match status" value="1"/>
</dbReference>
<dbReference type="InterPro" id="IPR041069">
    <property type="entry name" value="FeoB_Cyto"/>
</dbReference>
<keyword evidence="8 16" id="KW-1133">Transmembrane helix</keyword>
<dbReference type="NCBIfam" id="NF007105">
    <property type="entry name" value="PRK09554.1"/>
    <property type="match status" value="1"/>
</dbReference>
<dbReference type="InterPro" id="IPR011642">
    <property type="entry name" value="Gate_dom"/>
</dbReference>
<dbReference type="AlphaFoldDB" id="A0A1M7BWL3"/>
<feature type="transmembrane region" description="Helical" evidence="16">
    <location>
        <begin position="455"/>
        <end position="478"/>
    </location>
</feature>
<protein>
    <recommendedName>
        <fullName evidence="13 16">Ferrous iron transport protein B</fullName>
    </recommendedName>
</protein>
<dbReference type="OrthoDB" id="9809127at2"/>
<sequence>MTFRILVIGNPNSGKSTIFNKLTGARQRVGNWSGVTVDKKVGRFDHDSCHFEITDLPGVYHLNGDQSFDTLDESIAVSAIESLPADLIINVVDASTLERSLYLTLQLLESGRPMLVVLNKMDVVARQQQKLDITRLQQHLGCPVIALSAHEPDDVRSLKDRIKQVITRKQTGYSFQLDYGEQLEPAIDGIQLHLEGYPTNLTKRSHVLRFIEGQNSSLSELSIIGYQQAKLIREELLSQVDVDVVVADVRYSFIHELVTSVRHQRGRLSRRLSDRIDNIVMNRWLGLPIFLCVMYVMFMFAVDFGSAFVDFFDISVGTLLVDGVHFLFDGILPLWLVTLLADGFGGGVRTVATFIPVIACLYLCMSLLESSGYMARAAFVLDKLMRKVGLPGKAFVPLVLGFGCNVPSVMATRNLDHERERRLSAAMVPFMSCGARLPVYALFAVAFFPENGQDVVFLLYLVGILVAIMTGLLLRYTLYPGVNSSFVMEIPDYEFPTVSNVLLKTWQKLKRFVLGAGKTIVLVVACLSMINSIGMDGSFARNQHSNSLLAEIARGITPVLSPMGIEQDNWQATVGLVTGIFAKEVLVGTLNELYGPPQDEAAEYDPWTRLQEAVATIPQNFSDLDYADPIGVEVGDVDDPTLAAEEQQVDVSIYGNLQQHFPSASAAMAYLLFVLLYTPCVAAIGAYVREFGRRYALFIVTWTLFVAYGVSTLYYQFSMVEVMWRSAVIWGLVFAALSVAWFLTLRCYGRRLQELSLSV</sequence>
<evidence type="ECO:0000256" key="6">
    <source>
        <dbReference type="ARBA" id="ARBA00022692"/>
    </source>
</evidence>
<keyword evidence="15" id="KW-0460">Magnesium</keyword>
<feature type="binding site" evidence="14">
    <location>
        <begin position="119"/>
        <end position="122"/>
    </location>
    <ligand>
        <name>GTP</name>
        <dbReference type="ChEBI" id="CHEBI:37565"/>
        <label>1</label>
    </ligand>
</feature>
<dbReference type="PANTHER" id="PTHR43185:SF1">
    <property type="entry name" value="FE(2+) TRANSPORTER FEOB"/>
    <property type="match status" value="1"/>
</dbReference>
<evidence type="ECO:0000256" key="12">
    <source>
        <dbReference type="ARBA" id="ARBA00023136"/>
    </source>
</evidence>
<keyword evidence="12 16" id="KW-0472">Membrane</keyword>
<keyword evidence="4 16" id="KW-0410">Iron transport</keyword>
<comment type="subcellular location">
    <subcellularLocation>
        <location evidence="1 16">Cell inner membrane</location>
        <topology evidence="1 16">Multi-pass membrane protein</topology>
    </subcellularLocation>
</comment>
<dbReference type="PANTHER" id="PTHR43185">
    <property type="entry name" value="FERROUS IRON TRANSPORT PROTEIN B"/>
    <property type="match status" value="1"/>
</dbReference>
<dbReference type="EMBL" id="BJXU01000101">
    <property type="protein sequence ID" value="GEN24663.1"/>
    <property type="molecule type" value="Genomic_DNA"/>
</dbReference>
<evidence type="ECO:0000256" key="15">
    <source>
        <dbReference type="PIRSR" id="PIRSR603373-2"/>
    </source>
</evidence>
<evidence type="ECO:0000313" key="18">
    <source>
        <dbReference type="EMBL" id="GEN24663.1"/>
    </source>
</evidence>
<dbReference type="PROSITE" id="PS51711">
    <property type="entry name" value="G_FEOB"/>
    <property type="match status" value="1"/>
</dbReference>
<evidence type="ECO:0000256" key="3">
    <source>
        <dbReference type="ARBA" id="ARBA00022475"/>
    </source>
</evidence>
<evidence type="ECO:0000259" key="17">
    <source>
        <dbReference type="PROSITE" id="PS51711"/>
    </source>
</evidence>
<comment type="similarity">
    <text evidence="16">Belongs to the TRAFAC class TrmE-Era-EngA-EngB-Septin-like GTPase superfamily. FeoB GTPase (TC 9.A.8) family.</text>
</comment>
<evidence type="ECO:0000256" key="14">
    <source>
        <dbReference type="PIRSR" id="PIRSR603373-1"/>
    </source>
</evidence>
<evidence type="ECO:0000256" key="9">
    <source>
        <dbReference type="ARBA" id="ARBA00023004"/>
    </source>
</evidence>
<dbReference type="Pfam" id="PF02421">
    <property type="entry name" value="FeoB_N"/>
    <property type="match status" value="1"/>
</dbReference>
<dbReference type="SUPFAM" id="SSF52540">
    <property type="entry name" value="P-loop containing nucleoside triphosphate hydrolases"/>
    <property type="match status" value="1"/>
</dbReference>
<dbReference type="InterPro" id="IPR011640">
    <property type="entry name" value="Fe2_transport_prot_B_C"/>
</dbReference>
<feature type="binding site" evidence="14">
    <location>
        <begin position="148"/>
        <end position="150"/>
    </location>
    <ligand>
        <name>GTP</name>
        <dbReference type="ChEBI" id="CHEBI:37565"/>
        <label>1</label>
    </ligand>
</feature>
<feature type="transmembrane region" description="Helical" evidence="16">
    <location>
        <begin position="314"/>
        <end position="339"/>
    </location>
</feature>
<dbReference type="InterPro" id="IPR005225">
    <property type="entry name" value="Small_GTP-bd"/>
</dbReference>
<dbReference type="GO" id="GO:0005525">
    <property type="term" value="F:GTP binding"/>
    <property type="evidence" value="ECO:0007669"/>
    <property type="project" value="UniProtKB-KW"/>
</dbReference>
<evidence type="ECO:0000256" key="5">
    <source>
        <dbReference type="ARBA" id="ARBA00022519"/>
    </source>
</evidence>